<protein>
    <submittedName>
        <fullName evidence="5">Thiopurine S-methyltransferase</fullName>
    </submittedName>
</protein>
<keyword evidence="1" id="KW-0597">Phosphoprotein</keyword>
<evidence type="ECO:0000256" key="3">
    <source>
        <dbReference type="ARBA" id="ARBA00022679"/>
    </source>
</evidence>
<dbReference type="Proteomes" id="UP000294535">
    <property type="component" value="Unassembled WGS sequence"/>
</dbReference>
<dbReference type="InterPro" id="IPR029063">
    <property type="entry name" value="SAM-dependent_MTases_sf"/>
</dbReference>
<dbReference type="Gene3D" id="3.40.50.150">
    <property type="entry name" value="Vaccinia Virus protein VP39"/>
    <property type="match status" value="1"/>
</dbReference>
<dbReference type="Pfam" id="PF05724">
    <property type="entry name" value="TPMT"/>
    <property type="match status" value="1"/>
</dbReference>
<dbReference type="RefSeq" id="WP_133558343.1">
    <property type="nucleotide sequence ID" value="NZ_SNYF01000011.1"/>
</dbReference>
<dbReference type="OrthoDB" id="9778208at2"/>
<keyword evidence="6" id="KW-1185">Reference proteome</keyword>
<evidence type="ECO:0000313" key="5">
    <source>
        <dbReference type="EMBL" id="TDQ13550.1"/>
    </source>
</evidence>
<gene>
    <name evidence="5" type="ORF">DFQ04_3585</name>
</gene>
<accession>A0A4R6T1Q0</accession>
<evidence type="ECO:0000256" key="2">
    <source>
        <dbReference type="ARBA" id="ARBA00022603"/>
    </source>
</evidence>
<dbReference type="PROSITE" id="PS51585">
    <property type="entry name" value="SAM_MT_TPMT"/>
    <property type="match status" value="1"/>
</dbReference>
<organism evidence="5 6">
    <name type="scientific">Algoriphagus boseongensis</name>
    <dbReference type="NCBI Taxonomy" id="1442587"/>
    <lineage>
        <taxon>Bacteria</taxon>
        <taxon>Pseudomonadati</taxon>
        <taxon>Bacteroidota</taxon>
        <taxon>Cytophagia</taxon>
        <taxon>Cytophagales</taxon>
        <taxon>Cyclobacteriaceae</taxon>
        <taxon>Algoriphagus</taxon>
    </lineage>
</organism>
<reference evidence="5 6" key="1">
    <citation type="submission" date="2019-03" db="EMBL/GenBank/DDBJ databases">
        <title>Genomic Encyclopedia of Type Strains, Phase III (KMG-III): the genomes of soil and plant-associated and newly described type strains.</title>
        <authorList>
            <person name="Whitman W."/>
        </authorList>
    </citation>
    <scope>NUCLEOTIDE SEQUENCE [LARGE SCALE GENOMIC DNA]</scope>
    <source>
        <strain evidence="5 6">CECT 8446</strain>
    </source>
</reference>
<keyword evidence="4" id="KW-0949">S-adenosyl-L-methionine</keyword>
<sequence>MVDLDENFWTSRYEQGYTGWDIGSVSTPIYQYLCQIENKNIKLLVPGAGNAHEIKAAWELGFRNVFLLDISEIPINNFLEKNPDFPESQTFHQDFFSHNGRYDLILEQTFFCALDPNLRNKYASKMHELLNPEGKLVGVLFNRIFQNPGPPFGGSEKEYRTYFDPFFKYNTYEECKNSIPARAGSEWWINLQKSTR</sequence>
<dbReference type="GO" id="GO:0008757">
    <property type="term" value="F:S-adenosylmethionine-dependent methyltransferase activity"/>
    <property type="evidence" value="ECO:0007669"/>
    <property type="project" value="InterPro"/>
</dbReference>
<dbReference type="EMBL" id="SNYF01000011">
    <property type="protein sequence ID" value="TDQ13550.1"/>
    <property type="molecule type" value="Genomic_DNA"/>
</dbReference>
<dbReference type="AlphaFoldDB" id="A0A4R6T1Q0"/>
<evidence type="ECO:0000256" key="4">
    <source>
        <dbReference type="ARBA" id="ARBA00022691"/>
    </source>
</evidence>
<dbReference type="GO" id="GO:0032259">
    <property type="term" value="P:methylation"/>
    <property type="evidence" value="ECO:0007669"/>
    <property type="project" value="UniProtKB-KW"/>
</dbReference>
<comment type="caution">
    <text evidence="5">The sequence shown here is derived from an EMBL/GenBank/DDBJ whole genome shotgun (WGS) entry which is preliminary data.</text>
</comment>
<evidence type="ECO:0000313" key="6">
    <source>
        <dbReference type="Proteomes" id="UP000294535"/>
    </source>
</evidence>
<evidence type="ECO:0000256" key="1">
    <source>
        <dbReference type="ARBA" id="ARBA00022553"/>
    </source>
</evidence>
<keyword evidence="2 5" id="KW-0489">Methyltransferase</keyword>
<dbReference type="PANTHER" id="PTHR32183:SF11">
    <property type="entry name" value="THIOL METHYLTRANSFERASE 2-RELATED"/>
    <property type="match status" value="1"/>
</dbReference>
<proteinExistence type="predicted"/>
<dbReference type="CDD" id="cd02440">
    <property type="entry name" value="AdoMet_MTases"/>
    <property type="match status" value="1"/>
</dbReference>
<dbReference type="InterPro" id="IPR008854">
    <property type="entry name" value="TPMT"/>
</dbReference>
<dbReference type="SUPFAM" id="SSF53335">
    <property type="entry name" value="S-adenosyl-L-methionine-dependent methyltransferases"/>
    <property type="match status" value="1"/>
</dbReference>
<keyword evidence="3 5" id="KW-0808">Transferase</keyword>
<dbReference type="PANTHER" id="PTHR32183">
    <property type="match status" value="1"/>
</dbReference>
<name>A0A4R6T1Q0_9BACT</name>